<evidence type="ECO:0000259" key="1">
    <source>
        <dbReference type="Pfam" id="PF05117"/>
    </source>
</evidence>
<protein>
    <submittedName>
        <fullName evidence="2">DUF695 domain-containing protein</fullName>
    </submittedName>
</protein>
<comment type="caution">
    <text evidence="2">The sequence shown here is derived from an EMBL/GenBank/DDBJ whole genome shotgun (WGS) entry which is preliminary data.</text>
</comment>
<dbReference type="InterPro" id="IPR016097">
    <property type="entry name" value="DUF695"/>
</dbReference>
<dbReference type="RefSeq" id="WP_208232666.1">
    <property type="nucleotide sequence ID" value="NZ_JAGEVG010000004.1"/>
</dbReference>
<name>A0ABS3SP75_9FLAO</name>
<evidence type="ECO:0000313" key="3">
    <source>
        <dbReference type="Proteomes" id="UP000681315"/>
    </source>
</evidence>
<accession>A0ABS3SP75</accession>
<dbReference type="Pfam" id="PF05117">
    <property type="entry name" value="DUF695"/>
    <property type="match status" value="1"/>
</dbReference>
<sequence length="366" mass="42602">MSIFKKLFDNKPENIASYADFWNWFKDNEKTFYNVIKNKGDIQKSFFNKLGPKLDQINEGIWFLVGMTDDTTAEIIFTPDGIIKNIVFVEELVRAAPDLEHWKFTALKQPSKPDNPFGIEMEGYKFDADKLSFYATDHPNMPDIIDLTIAYKDYNGQDKSVMDNGVYLTLDNNLGELNSVTAIDRLNIIDPSDATQELIPFNKLNDFLIWREKEFVEKYHGLRHDTENDTYSSMEATLENGLPLIAIVNTDLLQWDSKASHPWIATVKIAYNGENNNGLPDSDTYQLLNEIEDQIMKELKDSEGYLNIGRETADSLREVYFACIDFRKPSKVLHNMQQDYKNKLDITFDLYKDKYWQSFDRYLPHH</sequence>
<reference evidence="2 3" key="1">
    <citation type="submission" date="2021-03" db="EMBL/GenBank/DDBJ databases">
        <title>Gelidibacter sp. nov., isolated from costal sediment.</title>
        <authorList>
            <person name="Lun K.-Y."/>
        </authorList>
    </citation>
    <scope>NUCLEOTIDE SEQUENCE [LARGE SCALE GENOMIC DNA]</scope>
    <source>
        <strain evidence="2 3">DF109</strain>
    </source>
</reference>
<evidence type="ECO:0000313" key="2">
    <source>
        <dbReference type="EMBL" id="MBO3097515.1"/>
    </source>
</evidence>
<dbReference type="Proteomes" id="UP000681315">
    <property type="component" value="Unassembled WGS sequence"/>
</dbReference>
<proteinExistence type="predicted"/>
<feature type="domain" description="DUF695" evidence="1">
    <location>
        <begin position="241"/>
        <end position="363"/>
    </location>
</feature>
<organism evidence="2 3">
    <name type="scientific">Gelidibacter pelagius</name>
    <dbReference type="NCBI Taxonomy" id="2819985"/>
    <lineage>
        <taxon>Bacteria</taxon>
        <taxon>Pseudomonadati</taxon>
        <taxon>Bacteroidota</taxon>
        <taxon>Flavobacteriia</taxon>
        <taxon>Flavobacteriales</taxon>
        <taxon>Flavobacteriaceae</taxon>
        <taxon>Gelidibacter</taxon>
    </lineage>
</organism>
<keyword evidence="3" id="KW-1185">Reference proteome</keyword>
<gene>
    <name evidence="2" type="ORF">J4051_04510</name>
</gene>
<dbReference type="EMBL" id="JAGEVG010000004">
    <property type="protein sequence ID" value="MBO3097515.1"/>
    <property type="molecule type" value="Genomic_DNA"/>
</dbReference>